<gene>
    <name evidence="2" type="ORF">M438DRAFT_325737</name>
</gene>
<protein>
    <recommendedName>
        <fullName evidence="4">Polysaccharide export protein</fullName>
    </recommendedName>
</protein>
<keyword evidence="1" id="KW-1133">Transmembrane helix</keyword>
<dbReference type="PANTHER" id="PTHR34144">
    <property type="entry name" value="CHROMOSOME 8, WHOLE GENOME SHOTGUN SEQUENCE"/>
    <property type="match status" value="1"/>
</dbReference>
<evidence type="ECO:0000313" key="2">
    <source>
        <dbReference type="EMBL" id="KEQ80704.1"/>
    </source>
</evidence>
<keyword evidence="1" id="KW-0812">Transmembrane</keyword>
<organism evidence="2 3">
    <name type="scientific">Aureobasidium pullulans EXF-150</name>
    <dbReference type="NCBI Taxonomy" id="1043002"/>
    <lineage>
        <taxon>Eukaryota</taxon>
        <taxon>Fungi</taxon>
        <taxon>Dikarya</taxon>
        <taxon>Ascomycota</taxon>
        <taxon>Pezizomycotina</taxon>
        <taxon>Dothideomycetes</taxon>
        <taxon>Dothideomycetidae</taxon>
        <taxon>Dothideales</taxon>
        <taxon>Saccotheciaceae</taxon>
        <taxon>Aureobasidium</taxon>
    </lineage>
</organism>
<dbReference type="PANTHER" id="PTHR34144:SF7">
    <property type="entry name" value="EXPORT PROTEIN (CAP59), PUTATIVE (AFU_ORTHOLOGUE AFUA_7G05020)-RELATED"/>
    <property type="match status" value="1"/>
</dbReference>
<evidence type="ECO:0008006" key="4">
    <source>
        <dbReference type="Google" id="ProtNLM"/>
    </source>
</evidence>
<dbReference type="OrthoDB" id="262547at2759"/>
<keyword evidence="1" id="KW-0472">Membrane</keyword>
<dbReference type="EMBL" id="KL584996">
    <property type="protein sequence ID" value="KEQ80704.1"/>
    <property type="molecule type" value="Genomic_DNA"/>
</dbReference>
<name>A0A074XAG5_AURPU</name>
<sequence length="411" mass="46955">MEVITLLRLGRRRLFRGTNLRRLLIVLVLSMIVAMTEILSIHSALSRAALDRPVNFGPQRVFIVGIHWNNEQILRSHWIHALIALTGDIGPENVFVSIYESGSWDDTKGALRLLDNLLEERGIPRRIILDNTTHLDEISKSPSVRGWIKTSRSKTELRRIPYLAQLRNVAMQPLYDMQNAALAFDKILFLNDVVFESSDIHKLLSTNDGDYAAACALDFSKPPAFYDTFALRDSEGHEAVMQEWPYFRSWTSRKALKNGQPTPVTSCWNGVVAMNAEPFYRVPRLVFRGVPDSLASLHIEGSECCLIHADNPYSSTDGVWLNPNVRVGYSSHAYREVHPEGSNSWIPLYWIARGLWINRLMRWFSSPWLKELVVKRRVDQWVREHPNSQEVGTSCLINEMQVLAANGWAHV</sequence>
<dbReference type="InterPro" id="IPR021047">
    <property type="entry name" value="Mannosyltransferase_CMT1"/>
</dbReference>
<dbReference type="Pfam" id="PF11735">
    <property type="entry name" value="CAP59_mtransfer"/>
    <property type="match status" value="1"/>
</dbReference>
<dbReference type="RefSeq" id="XP_029756891.1">
    <property type="nucleotide sequence ID" value="XM_029903102.1"/>
</dbReference>
<evidence type="ECO:0000313" key="3">
    <source>
        <dbReference type="Proteomes" id="UP000030706"/>
    </source>
</evidence>
<proteinExistence type="predicted"/>
<keyword evidence="3" id="KW-1185">Reference proteome</keyword>
<dbReference type="Proteomes" id="UP000030706">
    <property type="component" value="Unassembled WGS sequence"/>
</dbReference>
<dbReference type="STRING" id="1043002.A0A074XAG5"/>
<dbReference type="AlphaFoldDB" id="A0A074XAG5"/>
<feature type="transmembrane region" description="Helical" evidence="1">
    <location>
        <begin position="20"/>
        <end position="45"/>
    </location>
</feature>
<evidence type="ECO:0000256" key="1">
    <source>
        <dbReference type="SAM" id="Phobius"/>
    </source>
</evidence>
<dbReference type="HOGENOM" id="CLU_040564_1_0_1"/>
<reference evidence="2 3" key="1">
    <citation type="journal article" date="2014" name="BMC Genomics">
        <title>Genome sequencing of four Aureobasidium pullulans varieties: biotechnological potential, stress tolerance, and description of new species.</title>
        <authorList>
            <person name="Gostin Ar C."/>
            <person name="Ohm R.A."/>
            <person name="Kogej T."/>
            <person name="Sonjak S."/>
            <person name="Turk M."/>
            <person name="Zajc J."/>
            <person name="Zalar P."/>
            <person name="Grube M."/>
            <person name="Sun H."/>
            <person name="Han J."/>
            <person name="Sharma A."/>
            <person name="Chiniquy J."/>
            <person name="Ngan C.Y."/>
            <person name="Lipzen A."/>
            <person name="Barry K."/>
            <person name="Grigoriev I.V."/>
            <person name="Gunde-Cimerman N."/>
        </authorList>
    </citation>
    <scope>NUCLEOTIDE SEQUENCE [LARGE SCALE GENOMIC DNA]</scope>
    <source>
        <strain evidence="2 3">EXF-150</strain>
    </source>
</reference>
<accession>A0A074XAG5</accession>
<dbReference type="GeneID" id="40745408"/>